<protein>
    <submittedName>
        <fullName evidence="5">Coiled-coil domain-containing protein 66-like isoform X2</fullName>
    </submittedName>
</protein>
<evidence type="ECO:0000256" key="1">
    <source>
        <dbReference type="SAM" id="Coils"/>
    </source>
</evidence>
<accession>A0ABM4D447</accession>
<feature type="domain" description="CCDC66" evidence="3">
    <location>
        <begin position="254"/>
        <end position="370"/>
    </location>
</feature>
<dbReference type="Proteomes" id="UP001652625">
    <property type="component" value="Chromosome 12"/>
</dbReference>
<gene>
    <name evidence="5" type="primary">LOC136088669</name>
</gene>
<keyword evidence="1" id="KW-0175">Coiled coil</keyword>
<reference evidence="5" key="1">
    <citation type="submission" date="2025-08" db="UniProtKB">
        <authorList>
            <consortium name="RefSeq"/>
        </authorList>
    </citation>
    <scope>IDENTIFICATION</scope>
</reference>
<dbReference type="InterPro" id="IPR040467">
    <property type="entry name" value="CCDC66_dom"/>
</dbReference>
<evidence type="ECO:0000259" key="3">
    <source>
        <dbReference type="Pfam" id="PF15236"/>
    </source>
</evidence>
<feature type="coiled-coil region" evidence="1">
    <location>
        <begin position="265"/>
        <end position="369"/>
    </location>
</feature>
<name>A0ABM4D447_HYDVU</name>
<evidence type="ECO:0000256" key="2">
    <source>
        <dbReference type="SAM" id="MobiDB-lite"/>
    </source>
</evidence>
<proteinExistence type="predicted"/>
<dbReference type="RefSeq" id="XP_065669052.1">
    <property type="nucleotide sequence ID" value="XM_065812980.1"/>
</dbReference>
<sequence>MFKLSNANGKFDIVFSEGLHTEENAVLGAVVSTSASRRKYKEAKSKVIPKNIKSQPINKHLKTNKASELRKANLSQDLPINDKETLNNETSTKKSPAVKSKKVYKNGHNTVYEEKTKNLKNRNNKKKPFLNKLDEVVNEKVSGNPDDKSSFITKNKLDLIYTQFIQTPKDLNEVQSNGTLIKSTTYDGTEIISQKAKEIHKPPVVMDTEYNPWGKPGGGAPLKNGYGRLEKKISKNNNEYIKTKDSMNSDSSSLNAISDNKNEILSEAEKQKHKLLEHQKAVEKQVEEKLMFKKMEQERRQQEDQKAEIRFLREQEMLKMRQEAEETKQRLKEAEMRKRQEQLVESIRLAEEAAKLQRVKTKKEKKKSQEKQLYESGIMINAAEEDDTIDNVNDSLKIIDKKVKSYNKDFFEVESSCLKPNHNLHVADDSIDFNTNMDLKLLSKNKNVEKESMNSINIEENVLEKNFTSESTKHENDLFENKLESFPSIFLSVFENQNNSFIQNKNSLLELNSKKQGVGELFGRYSDHQDSPVVQHQSIPLSNPSTARKDEILNQLQLLRETEYNAFPDCSKSSAKGSRYDGYLCVLSQITKFSFTLLTTKKHCQIYKLTFTLLKTKTPSHYQRMVDLQT</sequence>
<evidence type="ECO:0000313" key="4">
    <source>
        <dbReference type="Proteomes" id="UP001652625"/>
    </source>
</evidence>
<evidence type="ECO:0000313" key="5">
    <source>
        <dbReference type="RefSeq" id="XP_065669052.1"/>
    </source>
</evidence>
<dbReference type="GeneID" id="136088669"/>
<dbReference type="Pfam" id="PF15236">
    <property type="entry name" value="CCDC66"/>
    <property type="match status" value="1"/>
</dbReference>
<keyword evidence="4" id="KW-1185">Reference proteome</keyword>
<feature type="region of interest" description="Disordered" evidence="2">
    <location>
        <begin position="65"/>
        <end position="100"/>
    </location>
</feature>
<organism evidence="4 5">
    <name type="scientific">Hydra vulgaris</name>
    <name type="common">Hydra</name>
    <name type="synonym">Hydra attenuata</name>
    <dbReference type="NCBI Taxonomy" id="6087"/>
    <lineage>
        <taxon>Eukaryota</taxon>
        <taxon>Metazoa</taxon>
        <taxon>Cnidaria</taxon>
        <taxon>Hydrozoa</taxon>
        <taxon>Hydroidolina</taxon>
        <taxon>Anthoathecata</taxon>
        <taxon>Aplanulata</taxon>
        <taxon>Hydridae</taxon>
        <taxon>Hydra</taxon>
    </lineage>
</organism>